<evidence type="ECO:0000256" key="7">
    <source>
        <dbReference type="SAM" id="SignalP"/>
    </source>
</evidence>
<evidence type="ECO:0000256" key="3">
    <source>
        <dbReference type="ARBA" id="ARBA00022691"/>
    </source>
</evidence>
<evidence type="ECO:0000313" key="9">
    <source>
        <dbReference type="EMBL" id="CBJ29562.1"/>
    </source>
</evidence>
<keyword evidence="10" id="KW-1185">Reference proteome</keyword>
<evidence type="ECO:0000256" key="4">
    <source>
        <dbReference type="PROSITE-ProRule" id="PRU01015"/>
    </source>
</evidence>
<feature type="signal peptide" evidence="7">
    <location>
        <begin position="1"/>
        <end position="24"/>
    </location>
</feature>
<dbReference type="EMBL" id="FN649728">
    <property type="protein sequence ID" value="CBJ29562.1"/>
    <property type="molecule type" value="Genomic_DNA"/>
</dbReference>
<evidence type="ECO:0000256" key="1">
    <source>
        <dbReference type="ARBA" id="ARBA00022603"/>
    </source>
</evidence>
<dbReference type="PANTHER" id="PTHR11006">
    <property type="entry name" value="PROTEIN ARGININE N-METHYLTRANSFERASE"/>
    <property type="match status" value="1"/>
</dbReference>
<dbReference type="Pfam" id="PF22528">
    <property type="entry name" value="PRMT_C"/>
    <property type="match status" value="1"/>
</dbReference>
<dbReference type="eggNOG" id="KOG1499">
    <property type="taxonomic scope" value="Eukaryota"/>
</dbReference>
<keyword evidence="1 4" id="KW-0489">Methyltransferase</keyword>
<keyword evidence="7" id="KW-0732">Signal</keyword>
<dbReference type="FunFam" id="3.40.50.150:FF:000132">
    <property type="entry name" value="Protein arginine N-methyltransferase PRMT10"/>
    <property type="match status" value="1"/>
</dbReference>
<dbReference type="AlphaFoldDB" id="D7FL25"/>
<accession>D7FL25</accession>
<dbReference type="GO" id="GO:0016274">
    <property type="term" value="F:protein-arginine N-methyltransferase activity"/>
    <property type="evidence" value="ECO:0007669"/>
    <property type="project" value="InterPro"/>
</dbReference>
<evidence type="ECO:0000256" key="5">
    <source>
        <dbReference type="SAM" id="Coils"/>
    </source>
</evidence>
<dbReference type="Proteomes" id="UP000002630">
    <property type="component" value="Linkage Group LG03"/>
</dbReference>
<dbReference type="GO" id="GO:0042054">
    <property type="term" value="F:histone methyltransferase activity"/>
    <property type="evidence" value="ECO:0007669"/>
    <property type="project" value="TreeGrafter"/>
</dbReference>
<dbReference type="CDD" id="cd02440">
    <property type="entry name" value="AdoMet_MTases"/>
    <property type="match status" value="1"/>
</dbReference>
<feature type="region of interest" description="Disordered" evidence="6">
    <location>
        <begin position="76"/>
        <end position="97"/>
    </location>
</feature>
<feature type="chain" id="PRO_5003095523" description="Protein arginine N-methyltransferase domain-containing protein" evidence="7">
    <location>
        <begin position="25"/>
        <end position="514"/>
    </location>
</feature>
<dbReference type="InterPro" id="IPR025799">
    <property type="entry name" value="Arg_MeTrfase"/>
</dbReference>
<dbReference type="PROSITE" id="PS51678">
    <property type="entry name" value="SAM_MT_PRMT"/>
    <property type="match status" value="1"/>
</dbReference>
<organism evidence="9 10">
    <name type="scientific">Ectocarpus siliculosus</name>
    <name type="common">Brown alga</name>
    <name type="synonym">Conferva siliculosa</name>
    <dbReference type="NCBI Taxonomy" id="2880"/>
    <lineage>
        <taxon>Eukaryota</taxon>
        <taxon>Sar</taxon>
        <taxon>Stramenopiles</taxon>
        <taxon>Ochrophyta</taxon>
        <taxon>PX clade</taxon>
        <taxon>Phaeophyceae</taxon>
        <taxon>Ectocarpales</taxon>
        <taxon>Ectocarpaceae</taxon>
        <taxon>Ectocarpus</taxon>
    </lineage>
</organism>
<evidence type="ECO:0000256" key="2">
    <source>
        <dbReference type="ARBA" id="ARBA00022679"/>
    </source>
</evidence>
<evidence type="ECO:0000259" key="8">
    <source>
        <dbReference type="Pfam" id="PF22528"/>
    </source>
</evidence>
<keyword evidence="3 4" id="KW-0949">S-adenosyl-L-methionine</keyword>
<protein>
    <recommendedName>
        <fullName evidence="8">Protein arginine N-methyltransferase domain-containing protein</fullName>
    </recommendedName>
</protein>
<dbReference type="GO" id="GO:0032259">
    <property type="term" value="P:methylation"/>
    <property type="evidence" value="ECO:0007669"/>
    <property type="project" value="UniProtKB-KW"/>
</dbReference>
<dbReference type="OMA" id="WEASSDF"/>
<dbReference type="GO" id="GO:0005634">
    <property type="term" value="C:nucleus"/>
    <property type="evidence" value="ECO:0007669"/>
    <property type="project" value="TreeGrafter"/>
</dbReference>
<dbReference type="Pfam" id="PF06325">
    <property type="entry name" value="PrmA"/>
    <property type="match status" value="1"/>
</dbReference>
<gene>
    <name evidence="9" type="ORF">Esi_0153_0004</name>
</gene>
<dbReference type="InterPro" id="IPR055135">
    <property type="entry name" value="PRMT_dom"/>
</dbReference>
<dbReference type="InterPro" id="IPR029063">
    <property type="entry name" value="SAM-dependent_MTases_sf"/>
</dbReference>
<dbReference type="PANTHER" id="PTHR11006:SF68">
    <property type="entry name" value="PROTEIN ARGININE N-METHYLTRANSFERASE PRMT10"/>
    <property type="match status" value="1"/>
</dbReference>
<evidence type="ECO:0000256" key="6">
    <source>
        <dbReference type="SAM" id="MobiDB-lite"/>
    </source>
</evidence>
<feature type="coiled-coil region" evidence="5">
    <location>
        <begin position="41"/>
        <end position="72"/>
    </location>
</feature>
<dbReference type="Gene3D" id="3.40.50.150">
    <property type="entry name" value="Vaccinia Virus protein VP39"/>
    <property type="match status" value="1"/>
</dbReference>
<dbReference type="STRING" id="2880.D7FL25"/>
<dbReference type="EMBL" id="FN648087">
    <property type="protein sequence ID" value="CBJ29562.1"/>
    <property type="molecule type" value="Genomic_DNA"/>
</dbReference>
<evidence type="ECO:0000313" key="10">
    <source>
        <dbReference type="Proteomes" id="UP000002630"/>
    </source>
</evidence>
<feature type="domain" description="Protein arginine N-methyltransferase" evidence="8">
    <location>
        <begin position="322"/>
        <end position="495"/>
    </location>
</feature>
<name>D7FL25_ECTSI</name>
<dbReference type="Gene3D" id="2.70.160.11">
    <property type="entry name" value="Hnrnp arginine n-methyltransferase1"/>
    <property type="match status" value="1"/>
</dbReference>
<sequence>MKKGTTRMLPPLLLSKILVIAAFSVLPSYGSHQLSNVEKRHHELGAQRNDLFREMQELLKQQQDEVAECRAALARSQSGAPQVGGGEGDPDTASLACAAPPLSASAQASAPAASQRRDTIATIAGAERAAGRAVDGTAFGEGGAEGEDSLPMDEIESADFANYFYSYAELEHQKQMLEDDRRMEAYRNSMLLNRDAFEGKTVLDVGSGSGVLAIFAAQAGAKKVYAVEYTDMAKHARTMVEKNGFGDVIQVIQGSAESIQLPEKVDVIVSEWMGYFLLRESMLDSVVVARDKWLKDTGVMFPSHATMVWAPVDDGDQKYRRDTDYQNSLSGWSTFSEHAMQRYGVDMSGLDKAYEEECAGVFSLSSLWRELAGHQVVSEPVTVKELDLHTCSLEDTKGLAKTLFSFPLRDGAPPVTGFAGWFDVSFRGRDGVAPLQRPVEFSTAPAAGYTHWGQQVFYLQEPVVAAEDATVEGTVSMVRQANNPRLYNVKVEHRLSFASGTTDSQQVSSVYKIP</sequence>
<dbReference type="OrthoDB" id="7848332at2759"/>
<keyword evidence="2 4" id="KW-0808">Transferase</keyword>
<keyword evidence="5" id="KW-0175">Coiled coil</keyword>
<proteinExistence type="predicted"/>
<dbReference type="InParanoid" id="D7FL25"/>
<reference evidence="9 10" key="1">
    <citation type="journal article" date="2010" name="Nature">
        <title>The Ectocarpus genome and the independent evolution of multicellularity in brown algae.</title>
        <authorList>
            <person name="Cock J.M."/>
            <person name="Sterck L."/>
            <person name="Rouze P."/>
            <person name="Scornet D."/>
            <person name="Allen A.E."/>
            <person name="Amoutzias G."/>
            <person name="Anthouard V."/>
            <person name="Artiguenave F."/>
            <person name="Aury J.M."/>
            <person name="Badger J.H."/>
            <person name="Beszteri B."/>
            <person name="Billiau K."/>
            <person name="Bonnet E."/>
            <person name="Bothwell J.H."/>
            <person name="Bowler C."/>
            <person name="Boyen C."/>
            <person name="Brownlee C."/>
            <person name="Carrano C.J."/>
            <person name="Charrier B."/>
            <person name="Cho G.Y."/>
            <person name="Coelho S.M."/>
            <person name="Collen J."/>
            <person name="Corre E."/>
            <person name="Da Silva C."/>
            <person name="Delage L."/>
            <person name="Delaroque N."/>
            <person name="Dittami S.M."/>
            <person name="Doulbeau S."/>
            <person name="Elias M."/>
            <person name="Farnham G."/>
            <person name="Gachon C.M."/>
            <person name="Gschloessl B."/>
            <person name="Heesch S."/>
            <person name="Jabbari K."/>
            <person name="Jubin C."/>
            <person name="Kawai H."/>
            <person name="Kimura K."/>
            <person name="Kloareg B."/>
            <person name="Kupper F.C."/>
            <person name="Lang D."/>
            <person name="Le Bail A."/>
            <person name="Leblanc C."/>
            <person name="Lerouge P."/>
            <person name="Lohr M."/>
            <person name="Lopez P.J."/>
            <person name="Martens C."/>
            <person name="Maumus F."/>
            <person name="Michel G."/>
            <person name="Miranda-Saavedra D."/>
            <person name="Morales J."/>
            <person name="Moreau H."/>
            <person name="Motomura T."/>
            <person name="Nagasato C."/>
            <person name="Napoli C.A."/>
            <person name="Nelson D.R."/>
            <person name="Nyvall-Collen P."/>
            <person name="Peters A.F."/>
            <person name="Pommier C."/>
            <person name="Potin P."/>
            <person name="Poulain J."/>
            <person name="Quesneville H."/>
            <person name="Read B."/>
            <person name="Rensing S.A."/>
            <person name="Ritter A."/>
            <person name="Rousvoal S."/>
            <person name="Samanta M."/>
            <person name="Samson G."/>
            <person name="Schroeder D.C."/>
            <person name="Segurens B."/>
            <person name="Strittmatter M."/>
            <person name="Tonon T."/>
            <person name="Tregear J.W."/>
            <person name="Valentin K."/>
            <person name="von Dassow P."/>
            <person name="Yamagishi T."/>
            <person name="Van de Peer Y."/>
            <person name="Wincker P."/>
        </authorList>
    </citation>
    <scope>NUCLEOTIDE SEQUENCE [LARGE SCALE GENOMIC DNA]</scope>
    <source>
        <strain evidence="10">Ec32 / CCAP1310/4</strain>
    </source>
</reference>
<dbReference type="SUPFAM" id="SSF53335">
    <property type="entry name" value="S-adenosyl-L-methionine-dependent methyltransferases"/>
    <property type="match status" value="1"/>
</dbReference>